<organism evidence="1 2">
    <name type="scientific">Phaseolus angularis</name>
    <name type="common">Azuki bean</name>
    <name type="synonym">Vigna angularis</name>
    <dbReference type="NCBI Taxonomy" id="3914"/>
    <lineage>
        <taxon>Eukaryota</taxon>
        <taxon>Viridiplantae</taxon>
        <taxon>Streptophyta</taxon>
        <taxon>Embryophyta</taxon>
        <taxon>Tracheophyta</taxon>
        <taxon>Spermatophyta</taxon>
        <taxon>Magnoliopsida</taxon>
        <taxon>eudicotyledons</taxon>
        <taxon>Gunneridae</taxon>
        <taxon>Pentapetalae</taxon>
        <taxon>rosids</taxon>
        <taxon>fabids</taxon>
        <taxon>Fabales</taxon>
        <taxon>Fabaceae</taxon>
        <taxon>Papilionoideae</taxon>
        <taxon>50 kb inversion clade</taxon>
        <taxon>NPAAA clade</taxon>
        <taxon>indigoferoid/millettioid clade</taxon>
        <taxon>Phaseoleae</taxon>
        <taxon>Vigna</taxon>
    </lineage>
</organism>
<dbReference type="Gramene" id="KOM31754">
    <property type="protein sequence ID" value="KOM31754"/>
    <property type="gene ID" value="LR48_Vigan01g130900"/>
</dbReference>
<accession>A0A0L9TNK8</accession>
<dbReference type="AlphaFoldDB" id="A0A0L9TNK8"/>
<name>A0A0L9TNK8_PHAAN</name>
<dbReference type="EMBL" id="CM003371">
    <property type="protein sequence ID" value="KOM31754.1"/>
    <property type="molecule type" value="Genomic_DNA"/>
</dbReference>
<evidence type="ECO:0000313" key="2">
    <source>
        <dbReference type="Proteomes" id="UP000053144"/>
    </source>
</evidence>
<reference evidence="2" key="1">
    <citation type="journal article" date="2015" name="Proc. Natl. Acad. Sci. U.S.A.">
        <title>Genome sequencing of adzuki bean (Vigna angularis) provides insight into high starch and low fat accumulation and domestication.</title>
        <authorList>
            <person name="Yang K."/>
            <person name="Tian Z."/>
            <person name="Chen C."/>
            <person name="Luo L."/>
            <person name="Zhao B."/>
            <person name="Wang Z."/>
            <person name="Yu L."/>
            <person name="Li Y."/>
            <person name="Sun Y."/>
            <person name="Li W."/>
            <person name="Chen Y."/>
            <person name="Li Y."/>
            <person name="Zhang Y."/>
            <person name="Ai D."/>
            <person name="Zhao J."/>
            <person name="Shang C."/>
            <person name="Ma Y."/>
            <person name="Wu B."/>
            <person name="Wang M."/>
            <person name="Gao L."/>
            <person name="Sun D."/>
            <person name="Zhang P."/>
            <person name="Guo F."/>
            <person name="Wang W."/>
            <person name="Li Y."/>
            <person name="Wang J."/>
            <person name="Varshney R.K."/>
            <person name="Wang J."/>
            <person name="Ling H.Q."/>
            <person name="Wan P."/>
        </authorList>
    </citation>
    <scope>NUCLEOTIDE SEQUENCE</scope>
    <source>
        <strain evidence="2">cv. Jingnong 6</strain>
    </source>
</reference>
<evidence type="ECO:0000313" key="1">
    <source>
        <dbReference type="EMBL" id="KOM31754.1"/>
    </source>
</evidence>
<dbReference type="Proteomes" id="UP000053144">
    <property type="component" value="Chromosome 1"/>
</dbReference>
<gene>
    <name evidence="1" type="ORF">LR48_Vigan01g130900</name>
</gene>
<protein>
    <submittedName>
        <fullName evidence="1">Uncharacterized protein</fullName>
    </submittedName>
</protein>
<sequence length="296" mass="33233">MVYQSFLRNPRQRNTRLFLAGGLKMEERLLHYIIVWLLCPKGSNHAQCSETDLIVMHAITQSISLNWPHLIQTIMLKAKRLDLAPLPYPLLVSKICEYKGVDITNENYEHVLPGHKIGENSLRQMGFIQQGLSYIHPEDAIGEQASEDDDANIPMPDPTNVAGPYQIHEDYSLESLSRQITEMAHLQNTRHEEISKETLSVELVKYCYGDRGIAGSSLVCLRKCSEEEVILREVFGGSVSSFVKIQRRCCFISCGIKREEVWVEGSGMMNWIMSSVEVGSREAAGSGMNCGLAAAE</sequence>
<proteinExistence type="predicted"/>